<keyword evidence="4" id="KW-1185">Reference proteome</keyword>
<gene>
    <name evidence="3" type="ORF">NB063_19880</name>
</gene>
<dbReference type="SUPFAM" id="SSF53756">
    <property type="entry name" value="UDP-Glycosyltransferase/glycogen phosphorylase"/>
    <property type="match status" value="1"/>
</dbReference>
<dbReference type="InterPro" id="IPR028098">
    <property type="entry name" value="Glyco_trans_4-like_N"/>
</dbReference>
<evidence type="ECO:0000313" key="3">
    <source>
        <dbReference type="EMBL" id="MCM2372878.1"/>
    </source>
</evidence>
<dbReference type="CDD" id="cd03808">
    <property type="entry name" value="GT4_CapM-like"/>
    <property type="match status" value="1"/>
</dbReference>
<sequence>MTPSLPSNFTSAPTPLSPIDESCPATVRMLVRPPVKDSDQAQSTDAAMRQGSEPTGNQPLPPQTVRVLHVVNGEHFSGAERVQSHLGRCLPAEGVAADFACVKPGRFADMLDERSDLPPGEKWGHGYRITMRGKWDVFQAKRLAEIVQNENYQLLHAHTPRTAMLASAAARLSGVPWVYHVHSPASRDCERMISNRVNAWIEKRSLANCAHVVCVSNSLREELIRTGHSPDRVTVVHNGVPAIRPDRTRHPIIGGTWTIGMIALMRNRKGLEVVLDALSRVIHRGHDVKLRCIGPFETDAYRNKIDRQISELQLGPHVEWVGFTNNVPQELSRLDAMVLPSLFGEGLPMVVLEAMAAALPVIATRVEGTPEAIRHGIEGLLAEPRDPDSLADQIEAFVTGKHDWDTMAEAAAARHAEFFSDVAMARATAELYRKLLV</sequence>
<dbReference type="PANTHER" id="PTHR12526:SF636">
    <property type="entry name" value="BLL3647 PROTEIN"/>
    <property type="match status" value="1"/>
</dbReference>
<dbReference type="Pfam" id="PF13692">
    <property type="entry name" value="Glyco_trans_1_4"/>
    <property type="match status" value="1"/>
</dbReference>
<evidence type="ECO:0000256" key="1">
    <source>
        <dbReference type="SAM" id="MobiDB-lite"/>
    </source>
</evidence>
<dbReference type="Proteomes" id="UP001202961">
    <property type="component" value="Unassembled WGS sequence"/>
</dbReference>
<dbReference type="Pfam" id="PF13439">
    <property type="entry name" value="Glyco_transf_4"/>
    <property type="match status" value="1"/>
</dbReference>
<feature type="region of interest" description="Disordered" evidence="1">
    <location>
        <begin position="1"/>
        <end position="21"/>
    </location>
</feature>
<dbReference type="RefSeq" id="WP_250930512.1">
    <property type="nucleotide sequence ID" value="NZ_JAMQBK010000057.1"/>
</dbReference>
<evidence type="ECO:0000313" key="4">
    <source>
        <dbReference type="Proteomes" id="UP001202961"/>
    </source>
</evidence>
<evidence type="ECO:0000259" key="2">
    <source>
        <dbReference type="Pfam" id="PF13439"/>
    </source>
</evidence>
<organism evidence="3 4">
    <name type="scientific">Aporhodopirellula aestuarii</name>
    <dbReference type="NCBI Taxonomy" id="2950107"/>
    <lineage>
        <taxon>Bacteria</taxon>
        <taxon>Pseudomonadati</taxon>
        <taxon>Planctomycetota</taxon>
        <taxon>Planctomycetia</taxon>
        <taxon>Pirellulales</taxon>
        <taxon>Pirellulaceae</taxon>
        <taxon>Aporhodopirellula</taxon>
    </lineage>
</organism>
<dbReference type="PANTHER" id="PTHR12526">
    <property type="entry name" value="GLYCOSYLTRANSFERASE"/>
    <property type="match status" value="1"/>
</dbReference>
<reference evidence="3 4" key="1">
    <citation type="journal article" date="2022" name="Syst. Appl. Microbiol.">
        <title>Rhodopirellula aestuarii sp. nov., a novel member of the genus Rhodopirellula isolated from brackish sediments collected in the Tagus River estuary, Portugal.</title>
        <authorList>
            <person name="Vitorino I.R."/>
            <person name="Klimek D."/>
            <person name="Calusinska M."/>
            <person name="Lobo-da-Cunha A."/>
            <person name="Vasconcelos V."/>
            <person name="Lage O.M."/>
        </authorList>
    </citation>
    <scope>NUCLEOTIDE SEQUENCE [LARGE SCALE GENOMIC DNA]</scope>
    <source>
        <strain evidence="3 4">ICT_H3.1</strain>
    </source>
</reference>
<proteinExistence type="predicted"/>
<feature type="compositionally biased region" description="Polar residues" evidence="1">
    <location>
        <begin position="1"/>
        <end position="14"/>
    </location>
</feature>
<accession>A0ABT0U8Z2</accession>
<comment type="caution">
    <text evidence="3">The sequence shown here is derived from an EMBL/GenBank/DDBJ whole genome shotgun (WGS) entry which is preliminary data.</text>
</comment>
<dbReference type="EMBL" id="JAMQBK010000057">
    <property type="protein sequence ID" value="MCM2372878.1"/>
    <property type="molecule type" value="Genomic_DNA"/>
</dbReference>
<name>A0ABT0U8Z2_9BACT</name>
<feature type="domain" description="Glycosyltransferase subfamily 4-like N-terminal" evidence="2">
    <location>
        <begin position="77"/>
        <end position="241"/>
    </location>
</feature>
<dbReference type="Gene3D" id="3.40.50.2000">
    <property type="entry name" value="Glycogen Phosphorylase B"/>
    <property type="match status" value="2"/>
</dbReference>
<feature type="region of interest" description="Disordered" evidence="1">
    <location>
        <begin position="34"/>
        <end position="62"/>
    </location>
</feature>
<protein>
    <submittedName>
        <fullName evidence="3">Glycosyltransferase family 4 protein</fullName>
    </submittedName>
</protein>